<feature type="compositionally biased region" description="Polar residues" evidence="2">
    <location>
        <begin position="82"/>
        <end position="92"/>
    </location>
</feature>
<feature type="compositionally biased region" description="Basic and acidic residues" evidence="2">
    <location>
        <begin position="105"/>
        <end position="114"/>
    </location>
</feature>
<evidence type="ECO:0000313" key="3">
    <source>
        <dbReference type="EMBL" id="KAJ7951459.1"/>
    </source>
</evidence>
<reference evidence="3" key="1">
    <citation type="journal article" date="2023" name="Science">
        <title>Elucidation of the pathway for biosynthesis of saponin adjuvants from the soapbark tree.</title>
        <authorList>
            <person name="Reed J."/>
            <person name="Orme A."/>
            <person name="El-Demerdash A."/>
            <person name="Owen C."/>
            <person name="Martin L.B.B."/>
            <person name="Misra R.C."/>
            <person name="Kikuchi S."/>
            <person name="Rejzek M."/>
            <person name="Martin A.C."/>
            <person name="Harkess A."/>
            <person name="Leebens-Mack J."/>
            <person name="Louveau T."/>
            <person name="Stephenson M.J."/>
            <person name="Osbourn A."/>
        </authorList>
    </citation>
    <scope>NUCLEOTIDE SEQUENCE</scope>
    <source>
        <strain evidence="3">S10</strain>
    </source>
</reference>
<evidence type="ECO:0000256" key="1">
    <source>
        <dbReference type="ARBA" id="ARBA00010502"/>
    </source>
</evidence>
<dbReference type="PANTHER" id="PTHR33565">
    <property type="entry name" value="DORMANCY-ASSOCIATED PROTEIN 1"/>
    <property type="match status" value="1"/>
</dbReference>
<gene>
    <name evidence="3" type="ORF">O6P43_027502</name>
</gene>
<dbReference type="EMBL" id="JARAOO010000011">
    <property type="protein sequence ID" value="KAJ7951459.1"/>
    <property type="molecule type" value="Genomic_DNA"/>
</dbReference>
<dbReference type="PANTHER" id="PTHR33565:SF20">
    <property type="entry name" value="DORMANCY-ASSOCIATED PROTEIN HOMOLOG 4"/>
    <property type="match status" value="1"/>
</dbReference>
<keyword evidence="4" id="KW-1185">Reference proteome</keyword>
<name>A0AAD7L508_QUISA</name>
<comment type="caution">
    <text evidence="3">The sequence shown here is derived from an EMBL/GenBank/DDBJ whole genome shotgun (WGS) entry which is preliminary data.</text>
</comment>
<proteinExistence type="inferred from homology"/>
<dbReference type="Proteomes" id="UP001163823">
    <property type="component" value="Chromosome 11"/>
</dbReference>
<evidence type="ECO:0000313" key="4">
    <source>
        <dbReference type="Proteomes" id="UP001163823"/>
    </source>
</evidence>
<dbReference type="AlphaFoldDB" id="A0AAD7L508"/>
<organism evidence="3 4">
    <name type="scientific">Quillaja saponaria</name>
    <name type="common">Soap bark tree</name>
    <dbReference type="NCBI Taxonomy" id="32244"/>
    <lineage>
        <taxon>Eukaryota</taxon>
        <taxon>Viridiplantae</taxon>
        <taxon>Streptophyta</taxon>
        <taxon>Embryophyta</taxon>
        <taxon>Tracheophyta</taxon>
        <taxon>Spermatophyta</taxon>
        <taxon>Magnoliopsida</taxon>
        <taxon>eudicotyledons</taxon>
        <taxon>Gunneridae</taxon>
        <taxon>Pentapetalae</taxon>
        <taxon>rosids</taxon>
        <taxon>fabids</taxon>
        <taxon>Fabales</taxon>
        <taxon>Quillajaceae</taxon>
        <taxon>Quillaja</taxon>
    </lineage>
</organism>
<evidence type="ECO:0000256" key="2">
    <source>
        <dbReference type="SAM" id="MobiDB-lite"/>
    </source>
</evidence>
<dbReference type="InterPro" id="IPR008406">
    <property type="entry name" value="DRM/ARP"/>
</dbReference>
<comment type="similarity">
    <text evidence="1">Belongs to the DRM1/ARP family.</text>
</comment>
<feature type="compositionally biased region" description="Polar residues" evidence="2">
    <location>
        <begin position="47"/>
        <end position="65"/>
    </location>
</feature>
<feature type="region of interest" description="Disordered" evidence="2">
    <location>
        <begin position="29"/>
        <end position="117"/>
    </location>
</feature>
<feature type="compositionally biased region" description="Low complexity" evidence="2">
    <location>
        <begin position="66"/>
        <end position="81"/>
    </location>
</feature>
<protein>
    <submittedName>
        <fullName evidence="3">Dormancy/auxin associated family protein</fullName>
    </submittedName>
</protein>
<dbReference type="KEGG" id="qsa:O6P43_027502"/>
<sequence length="131" mass="14264">MGFLHKLWDETLAGPTPDTGLGKLRKYNSLSAVRSPPPTPPADQIPVSITRSITILRTNSTGFRNSFSSDPSSVPESPSGSITPRTPLTPGTPSGDFKKFTRRKLSADEMEHTEPTSPTVHHWIVLSALDR</sequence>
<dbReference type="Pfam" id="PF05564">
    <property type="entry name" value="Auxin_repressed"/>
    <property type="match status" value="1"/>
</dbReference>
<accession>A0AAD7L508</accession>